<dbReference type="Pfam" id="PF14595">
    <property type="entry name" value="Thioredoxin_9"/>
    <property type="match status" value="1"/>
</dbReference>
<dbReference type="EMBL" id="VBOU01000098">
    <property type="protein sequence ID" value="TMQ52474.1"/>
    <property type="molecule type" value="Genomic_DNA"/>
</dbReference>
<organism evidence="1 2">
    <name type="scientific">Eiseniibacteriota bacterium</name>
    <dbReference type="NCBI Taxonomy" id="2212470"/>
    <lineage>
        <taxon>Bacteria</taxon>
        <taxon>Candidatus Eiseniibacteriota</taxon>
    </lineage>
</organism>
<sequence>MAQLKIPLDAQRFSKGLTWKDYMAQMGDTRARTEDYYAKSALTDDERKFFGGVNQVKYAMMLAENWCGDVHRNSPLIAHVCEAMQGCELRVFFRDKEADLRDTYLNNGYQSIPVVAFFDKDWNEIGHWIERSHAATGKAAQIRAKTVDVAPKEQADAAMNEMRKQVGEAYAGGQLWRAAVQEMRLVLEQRLGLAPKK</sequence>
<dbReference type="Gene3D" id="3.40.30.10">
    <property type="entry name" value="Glutaredoxin"/>
    <property type="match status" value="1"/>
</dbReference>
<comment type="caution">
    <text evidence="1">The sequence shown here is derived from an EMBL/GenBank/DDBJ whole genome shotgun (WGS) entry which is preliminary data.</text>
</comment>
<name>A0A538SM73_UNCEI</name>
<accession>A0A538SM73</accession>
<protein>
    <recommendedName>
        <fullName evidence="3">Thioredoxin family protein</fullName>
    </recommendedName>
</protein>
<proteinExistence type="predicted"/>
<dbReference type="Proteomes" id="UP000319829">
    <property type="component" value="Unassembled WGS sequence"/>
</dbReference>
<evidence type="ECO:0008006" key="3">
    <source>
        <dbReference type="Google" id="ProtNLM"/>
    </source>
</evidence>
<gene>
    <name evidence="1" type="ORF">E6K74_12270</name>
</gene>
<evidence type="ECO:0000313" key="1">
    <source>
        <dbReference type="EMBL" id="TMQ52474.1"/>
    </source>
</evidence>
<reference evidence="1 2" key="1">
    <citation type="journal article" date="2019" name="Nat. Microbiol.">
        <title>Mediterranean grassland soil C-N compound turnover is dependent on rainfall and depth, and is mediated by genomically divergent microorganisms.</title>
        <authorList>
            <person name="Diamond S."/>
            <person name="Andeer P.F."/>
            <person name="Li Z."/>
            <person name="Crits-Christoph A."/>
            <person name="Burstein D."/>
            <person name="Anantharaman K."/>
            <person name="Lane K.R."/>
            <person name="Thomas B.C."/>
            <person name="Pan C."/>
            <person name="Northen T.R."/>
            <person name="Banfield J.F."/>
        </authorList>
    </citation>
    <scope>NUCLEOTIDE SEQUENCE [LARGE SCALE GENOMIC DNA]</scope>
    <source>
        <strain evidence="1">WS_4</strain>
    </source>
</reference>
<evidence type="ECO:0000313" key="2">
    <source>
        <dbReference type="Proteomes" id="UP000319829"/>
    </source>
</evidence>
<dbReference type="AlphaFoldDB" id="A0A538SM73"/>